<gene>
    <name evidence="2" type="ORF">SAMN04489725_10490</name>
</gene>
<dbReference type="InterPro" id="IPR004038">
    <property type="entry name" value="Ribosomal_eL8/eL30/eS12/Gad45"/>
</dbReference>
<sequence length="115" mass="12096">MPDAAAVLSLLGMARRARAAIDGQDRILAAISSGQAKLVIVAFDSGLNGRKKMFDKTSYYHVPIVEFGDKAELGKAIGRKEAAAIAIVEDGFANKLRSRIGETLGGGAFDENSSV</sequence>
<evidence type="ECO:0000259" key="1">
    <source>
        <dbReference type="Pfam" id="PF01248"/>
    </source>
</evidence>
<dbReference type="SUPFAM" id="SSF55315">
    <property type="entry name" value="L30e-like"/>
    <property type="match status" value="1"/>
</dbReference>
<accession>A0A1H2SJ22</accession>
<reference evidence="3" key="1">
    <citation type="submission" date="2016-10" db="EMBL/GenBank/DDBJ databases">
        <authorList>
            <person name="Varghese N."/>
        </authorList>
    </citation>
    <scope>NUCLEOTIDE SEQUENCE [LARGE SCALE GENOMIC DNA]</scope>
    <source>
        <strain evidence="3">DSM 12489</strain>
    </source>
</reference>
<dbReference type="InterPro" id="IPR029064">
    <property type="entry name" value="Ribosomal_eL30-like_sf"/>
</dbReference>
<dbReference type="RefSeq" id="WP_074692322.1">
    <property type="nucleotide sequence ID" value="NZ_FNOJ01000004.1"/>
</dbReference>
<dbReference type="STRING" id="89784.SAMN04489725_10490"/>
<dbReference type="GO" id="GO:0005840">
    <property type="term" value="C:ribosome"/>
    <property type="evidence" value="ECO:0007669"/>
    <property type="project" value="UniProtKB-KW"/>
</dbReference>
<dbReference type="Pfam" id="PF01248">
    <property type="entry name" value="Ribosomal_L7Ae"/>
    <property type="match status" value="1"/>
</dbReference>
<dbReference type="Proteomes" id="UP000182589">
    <property type="component" value="Unassembled WGS sequence"/>
</dbReference>
<keyword evidence="2" id="KW-0687">Ribonucleoprotein</keyword>
<proteinExistence type="predicted"/>
<evidence type="ECO:0000313" key="2">
    <source>
        <dbReference type="EMBL" id="SDW31590.1"/>
    </source>
</evidence>
<organism evidence="2 3">
    <name type="scientific">Alicyclobacillus hesperidum</name>
    <dbReference type="NCBI Taxonomy" id="89784"/>
    <lineage>
        <taxon>Bacteria</taxon>
        <taxon>Bacillati</taxon>
        <taxon>Bacillota</taxon>
        <taxon>Bacilli</taxon>
        <taxon>Bacillales</taxon>
        <taxon>Alicyclobacillaceae</taxon>
        <taxon>Alicyclobacillus</taxon>
    </lineage>
</organism>
<name>A0A1H2SJ22_9BACL</name>
<dbReference type="EMBL" id="FNOJ01000004">
    <property type="protein sequence ID" value="SDW31590.1"/>
    <property type="molecule type" value="Genomic_DNA"/>
</dbReference>
<evidence type="ECO:0000313" key="3">
    <source>
        <dbReference type="Proteomes" id="UP000182589"/>
    </source>
</evidence>
<protein>
    <submittedName>
        <fullName evidence="2">Ribosomal protein L7Ae</fullName>
    </submittedName>
</protein>
<keyword evidence="3" id="KW-1185">Reference proteome</keyword>
<keyword evidence="2" id="KW-0689">Ribosomal protein</keyword>
<dbReference type="Gene3D" id="3.30.1330.30">
    <property type="match status" value="1"/>
</dbReference>
<feature type="domain" description="Ribosomal protein eL8/eL30/eS12/Gadd45" evidence="1">
    <location>
        <begin position="6"/>
        <end position="96"/>
    </location>
</feature>
<dbReference type="AlphaFoldDB" id="A0A1H2SJ22"/>